<dbReference type="AlphaFoldDB" id="A0A4Z2FDT6"/>
<protein>
    <submittedName>
        <fullName evidence="1">Uncharacterized protein</fullName>
    </submittedName>
</protein>
<name>A0A4Z2FDT6_9TELE</name>
<dbReference type="EMBL" id="SRLO01001323">
    <property type="protein sequence ID" value="TNN38943.1"/>
    <property type="molecule type" value="Genomic_DNA"/>
</dbReference>
<gene>
    <name evidence="1" type="ORF">EYF80_050903</name>
</gene>
<evidence type="ECO:0000313" key="2">
    <source>
        <dbReference type="Proteomes" id="UP000314294"/>
    </source>
</evidence>
<dbReference type="Proteomes" id="UP000314294">
    <property type="component" value="Unassembled WGS sequence"/>
</dbReference>
<comment type="caution">
    <text evidence="1">The sequence shown here is derived from an EMBL/GenBank/DDBJ whole genome shotgun (WGS) entry which is preliminary data.</text>
</comment>
<evidence type="ECO:0000313" key="1">
    <source>
        <dbReference type="EMBL" id="TNN38943.1"/>
    </source>
</evidence>
<proteinExistence type="predicted"/>
<keyword evidence="2" id="KW-1185">Reference proteome</keyword>
<accession>A0A4Z2FDT6</accession>
<reference evidence="1 2" key="1">
    <citation type="submission" date="2019-03" db="EMBL/GenBank/DDBJ databases">
        <title>First draft genome of Liparis tanakae, snailfish: a comprehensive survey of snailfish specific genes.</title>
        <authorList>
            <person name="Kim W."/>
            <person name="Song I."/>
            <person name="Jeong J.-H."/>
            <person name="Kim D."/>
            <person name="Kim S."/>
            <person name="Ryu S."/>
            <person name="Song J.Y."/>
            <person name="Lee S.K."/>
        </authorList>
    </citation>
    <scope>NUCLEOTIDE SEQUENCE [LARGE SCALE GENOMIC DNA]</scope>
    <source>
        <tissue evidence="1">Muscle</tissue>
    </source>
</reference>
<organism evidence="1 2">
    <name type="scientific">Liparis tanakae</name>
    <name type="common">Tanaka's snailfish</name>
    <dbReference type="NCBI Taxonomy" id="230148"/>
    <lineage>
        <taxon>Eukaryota</taxon>
        <taxon>Metazoa</taxon>
        <taxon>Chordata</taxon>
        <taxon>Craniata</taxon>
        <taxon>Vertebrata</taxon>
        <taxon>Euteleostomi</taxon>
        <taxon>Actinopterygii</taxon>
        <taxon>Neopterygii</taxon>
        <taxon>Teleostei</taxon>
        <taxon>Neoteleostei</taxon>
        <taxon>Acanthomorphata</taxon>
        <taxon>Eupercaria</taxon>
        <taxon>Perciformes</taxon>
        <taxon>Cottioidei</taxon>
        <taxon>Cottales</taxon>
        <taxon>Liparidae</taxon>
        <taxon>Liparis</taxon>
    </lineage>
</organism>
<sequence length="71" mass="7526">MTTTMTAHVLHKRARIPKKEKNRGAVTVVQAESSAIEEATGCSLRGTDPILRLQTRVGVWGSGGLPAALLS</sequence>